<dbReference type="Proteomes" id="UP000276133">
    <property type="component" value="Unassembled WGS sequence"/>
</dbReference>
<organism evidence="1 2">
    <name type="scientific">Brachionus plicatilis</name>
    <name type="common">Marine rotifer</name>
    <name type="synonym">Brachionus muelleri</name>
    <dbReference type="NCBI Taxonomy" id="10195"/>
    <lineage>
        <taxon>Eukaryota</taxon>
        <taxon>Metazoa</taxon>
        <taxon>Spiralia</taxon>
        <taxon>Gnathifera</taxon>
        <taxon>Rotifera</taxon>
        <taxon>Eurotatoria</taxon>
        <taxon>Monogononta</taxon>
        <taxon>Pseudotrocha</taxon>
        <taxon>Ploima</taxon>
        <taxon>Brachionidae</taxon>
        <taxon>Brachionus</taxon>
    </lineage>
</organism>
<dbReference type="AlphaFoldDB" id="A0A3M7RVE2"/>
<evidence type="ECO:0000313" key="2">
    <source>
        <dbReference type="Proteomes" id="UP000276133"/>
    </source>
</evidence>
<evidence type="ECO:0000313" key="1">
    <source>
        <dbReference type="EMBL" id="RNA27308.1"/>
    </source>
</evidence>
<sequence>MKIDVNIKIKSNLTSYQFLLQTSPSSKFRFIFKNYLIPEEVNLPKNLNLNSKLIRPDFRFNDESVISSKLEFYKQKKLEGSLRILILRSRLAYEANKQNSEFYLEKKMSK</sequence>
<reference evidence="1 2" key="1">
    <citation type="journal article" date="2018" name="Sci. Rep.">
        <title>Genomic signatures of local adaptation to the degree of environmental predictability in rotifers.</title>
        <authorList>
            <person name="Franch-Gras L."/>
            <person name="Hahn C."/>
            <person name="Garcia-Roger E.M."/>
            <person name="Carmona M.J."/>
            <person name="Serra M."/>
            <person name="Gomez A."/>
        </authorList>
    </citation>
    <scope>NUCLEOTIDE SEQUENCE [LARGE SCALE GENOMIC DNA]</scope>
    <source>
        <strain evidence="1">HYR1</strain>
    </source>
</reference>
<protein>
    <submittedName>
        <fullName evidence="1">Uncharacterized protein</fullName>
    </submittedName>
</protein>
<accession>A0A3M7RVE2</accession>
<keyword evidence="2" id="KW-1185">Reference proteome</keyword>
<name>A0A3M7RVE2_BRAPC</name>
<gene>
    <name evidence="1" type="ORF">BpHYR1_034297</name>
</gene>
<dbReference type="EMBL" id="REGN01002563">
    <property type="protein sequence ID" value="RNA27308.1"/>
    <property type="molecule type" value="Genomic_DNA"/>
</dbReference>
<proteinExistence type="predicted"/>
<comment type="caution">
    <text evidence="1">The sequence shown here is derived from an EMBL/GenBank/DDBJ whole genome shotgun (WGS) entry which is preliminary data.</text>
</comment>